<keyword evidence="4" id="KW-0255">Endonuclease</keyword>
<dbReference type="EMBL" id="JARBHB010000013">
    <property type="protein sequence ID" value="KAJ8869780.1"/>
    <property type="molecule type" value="Genomic_DNA"/>
</dbReference>
<accession>A0ABQ9GBI8</accession>
<dbReference type="InterPro" id="IPR041373">
    <property type="entry name" value="RT_RNaseH"/>
</dbReference>
<evidence type="ECO:0000256" key="4">
    <source>
        <dbReference type="ARBA" id="ARBA00022759"/>
    </source>
</evidence>
<dbReference type="Gene3D" id="3.30.70.270">
    <property type="match status" value="1"/>
</dbReference>
<dbReference type="PANTHER" id="PTHR37984">
    <property type="entry name" value="PROTEIN CBG26694"/>
    <property type="match status" value="1"/>
</dbReference>
<evidence type="ECO:0000256" key="5">
    <source>
        <dbReference type="ARBA" id="ARBA00022801"/>
    </source>
</evidence>
<dbReference type="InterPro" id="IPR043502">
    <property type="entry name" value="DNA/RNA_pol_sf"/>
</dbReference>
<evidence type="ECO:0000256" key="1">
    <source>
        <dbReference type="ARBA" id="ARBA00022679"/>
    </source>
</evidence>
<keyword evidence="1" id="KW-0808">Transferase</keyword>
<keyword evidence="6" id="KW-0695">RNA-directed DNA polymerase</keyword>
<reference evidence="8 9" key="1">
    <citation type="submission" date="2023-02" db="EMBL/GenBank/DDBJ databases">
        <title>LHISI_Scaffold_Assembly.</title>
        <authorList>
            <person name="Stuart O.P."/>
            <person name="Cleave R."/>
            <person name="Magrath M.J.L."/>
            <person name="Mikheyev A.S."/>
        </authorList>
    </citation>
    <scope>NUCLEOTIDE SEQUENCE [LARGE SCALE GENOMIC DNA]</scope>
    <source>
        <strain evidence="8">Daus_M_001</strain>
        <tissue evidence="8">Leg muscle</tissue>
    </source>
</reference>
<dbReference type="Pfam" id="PF17917">
    <property type="entry name" value="RT_RNaseH"/>
    <property type="match status" value="1"/>
</dbReference>
<keyword evidence="2" id="KW-0548">Nucleotidyltransferase</keyword>
<protein>
    <recommendedName>
        <fullName evidence="7">Reverse transcriptase RNase H-like domain-containing protein</fullName>
    </recommendedName>
</protein>
<evidence type="ECO:0000313" key="9">
    <source>
        <dbReference type="Proteomes" id="UP001159363"/>
    </source>
</evidence>
<evidence type="ECO:0000313" key="8">
    <source>
        <dbReference type="EMBL" id="KAJ8869780.1"/>
    </source>
</evidence>
<dbReference type="SUPFAM" id="SSF56672">
    <property type="entry name" value="DNA/RNA polymerases"/>
    <property type="match status" value="1"/>
</dbReference>
<keyword evidence="3" id="KW-0540">Nuclease</keyword>
<evidence type="ECO:0000256" key="3">
    <source>
        <dbReference type="ARBA" id="ARBA00022722"/>
    </source>
</evidence>
<evidence type="ECO:0000256" key="6">
    <source>
        <dbReference type="ARBA" id="ARBA00022918"/>
    </source>
</evidence>
<keyword evidence="5" id="KW-0378">Hydrolase</keyword>
<sequence>MLGYFSRFIDEYTGMCACLNHLCKKNVTFKWTEKQEKAFVFPTSSIALGGALLQDQGEGLKPIAFASRMLSKNEKHLSNFEKEALACVWGVEKFNTASLILFTDNQALTWLYSHPKHIGKIGRWIMRLNGFHFNIIHIWGKANVIASCLSRMYDQDDYESSSACSPVNNYEEEGSGNEECYVMIRMMLKAFTNFPDWQKDMEYRQIRKQLYL</sequence>
<name>A0ABQ9GBI8_9NEOP</name>
<proteinExistence type="predicted"/>
<keyword evidence="9" id="KW-1185">Reference proteome</keyword>
<evidence type="ECO:0000256" key="2">
    <source>
        <dbReference type="ARBA" id="ARBA00022695"/>
    </source>
</evidence>
<feature type="domain" description="Reverse transcriptase RNase H-like" evidence="7">
    <location>
        <begin position="43"/>
        <end position="131"/>
    </location>
</feature>
<organism evidence="8 9">
    <name type="scientific">Dryococelus australis</name>
    <dbReference type="NCBI Taxonomy" id="614101"/>
    <lineage>
        <taxon>Eukaryota</taxon>
        <taxon>Metazoa</taxon>
        <taxon>Ecdysozoa</taxon>
        <taxon>Arthropoda</taxon>
        <taxon>Hexapoda</taxon>
        <taxon>Insecta</taxon>
        <taxon>Pterygota</taxon>
        <taxon>Neoptera</taxon>
        <taxon>Polyneoptera</taxon>
        <taxon>Phasmatodea</taxon>
        <taxon>Verophasmatodea</taxon>
        <taxon>Anareolatae</taxon>
        <taxon>Phasmatidae</taxon>
        <taxon>Eurycanthinae</taxon>
        <taxon>Dryococelus</taxon>
    </lineage>
</organism>
<dbReference type="InterPro" id="IPR043128">
    <property type="entry name" value="Rev_trsase/Diguanyl_cyclase"/>
</dbReference>
<dbReference type="CDD" id="cd09274">
    <property type="entry name" value="RNase_HI_RT_Ty3"/>
    <property type="match status" value="1"/>
</dbReference>
<dbReference type="PANTHER" id="PTHR37984:SF15">
    <property type="entry name" value="INTEGRASE CATALYTIC DOMAIN-CONTAINING PROTEIN"/>
    <property type="match status" value="1"/>
</dbReference>
<dbReference type="InterPro" id="IPR050951">
    <property type="entry name" value="Retrovirus_Pol_polyprotein"/>
</dbReference>
<evidence type="ECO:0000259" key="7">
    <source>
        <dbReference type="Pfam" id="PF17917"/>
    </source>
</evidence>
<gene>
    <name evidence="8" type="ORF">PR048_028788</name>
</gene>
<dbReference type="Proteomes" id="UP001159363">
    <property type="component" value="Chromosome 12"/>
</dbReference>
<comment type="caution">
    <text evidence="8">The sequence shown here is derived from an EMBL/GenBank/DDBJ whole genome shotgun (WGS) entry which is preliminary data.</text>
</comment>